<dbReference type="EMBL" id="FXWJ01000001">
    <property type="protein sequence ID" value="SMQ57698.1"/>
    <property type="molecule type" value="Genomic_DNA"/>
</dbReference>
<comment type="caution">
    <text evidence="1">The sequence shown here is derived from an EMBL/GenBank/DDBJ whole genome shotgun (WGS) entry which is preliminary data.</text>
</comment>
<dbReference type="InterPro" id="IPR029058">
    <property type="entry name" value="AB_hydrolase_fold"/>
</dbReference>
<dbReference type="SUPFAM" id="SSF53474">
    <property type="entry name" value="alpha/beta-Hydrolases"/>
    <property type="match status" value="1"/>
</dbReference>
<sequence length="480" mass="49779">MSDDLTIRGGGVVAVATEDHLLLGALLLELGEACASWADRVESVSTDDVSLVPVGPTIVPQADPGAGSGAAAKAATSLRRASDDASRLGGHLIVGAEQYGELERMVQSLFTFTGGAAGWVLGASPLIPLGVLAAVGEVTLIRTVFRGMLGLLSSGLQDGFDEASVKTARELMSSPAFVALVRGVVSGSDEFLIGAFGLPAMLDANRLSEQGITGVAFAAAVALRGVDRAGLLTPAAPVRTVEVKAQGAPAPLKPPTRYEDLVERMPHGGAGSPQIRIERYEDASGADQWIVWSGGTIETGFPETSTEPFDNRSNVNAVAGLEAESAEATLQAMRLAGVPDGASVLHVGYSQGGIIASRIAASGTYDSSVVTFGSPVESVDFAEDLPRTHVEHTEDVIPALSGERRDSLNGGTVVQRSLYDGGPPPAGDDPLPAHNLDRYRETARLLDQSSEERLTPAIDPLAGLTGTGDVWQYRADKVLP</sequence>
<proteinExistence type="predicted"/>
<keyword evidence="2" id="KW-1185">Reference proteome</keyword>
<dbReference type="Proteomes" id="UP000194464">
    <property type="component" value="Unassembled WGS sequence"/>
</dbReference>
<gene>
    <name evidence="1" type="ORF">SAMN06295909_0013</name>
</gene>
<evidence type="ECO:0008006" key="3">
    <source>
        <dbReference type="Google" id="ProtNLM"/>
    </source>
</evidence>
<accession>A0ABY1R9C4</accession>
<dbReference type="RefSeq" id="WP_086472328.1">
    <property type="nucleotide sequence ID" value="NZ_FXWJ01000001.1"/>
</dbReference>
<reference evidence="1 2" key="1">
    <citation type="submission" date="2017-04" db="EMBL/GenBank/DDBJ databases">
        <authorList>
            <person name="Varghese N."/>
            <person name="Submissions S."/>
        </authorList>
    </citation>
    <scope>NUCLEOTIDE SEQUENCE [LARGE SCALE GENOMIC DNA]</scope>
    <source>
        <strain evidence="1 2">VKM Ac-1784</strain>
    </source>
</reference>
<evidence type="ECO:0000313" key="1">
    <source>
        <dbReference type="EMBL" id="SMQ57698.1"/>
    </source>
</evidence>
<name>A0ABY1R9C4_9MICO</name>
<organism evidence="1 2">
    <name type="scientific">Plantibacter elymi</name>
    <name type="common">nom. nud.</name>
    <dbReference type="NCBI Taxonomy" id="199708"/>
    <lineage>
        <taxon>Bacteria</taxon>
        <taxon>Bacillati</taxon>
        <taxon>Actinomycetota</taxon>
        <taxon>Actinomycetes</taxon>
        <taxon>Micrococcales</taxon>
        <taxon>Microbacteriaceae</taxon>
        <taxon>Plantibacter</taxon>
    </lineage>
</organism>
<protein>
    <recommendedName>
        <fullName evidence="3">Alpha/beta hydrolase</fullName>
    </recommendedName>
</protein>
<evidence type="ECO:0000313" key="2">
    <source>
        <dbReference type="Proteomes" id="UP000194464"/>
    </source>
</evidence>